<proteinExistence type="predicted"/>
<name>A0A1Y1VCL3_9FUNG</name>
<sequence length="177" mass="20135">YERSERLSSSMTSDLENRKAKILRKNVLNRCQEPLYKLLSVMQIITTLSIIIGTIGIIFYTISFSSITTNIKLYTTVSRSPYIVGDIQRAVRILSLATASGIDPSDMMCTKTINNSLDFIETVYIPTIYKSHTLESHGYTTINPIENGVVDRLLDINYYKTISKIDRKARIIIERSN</sequence>
<gene>
    <name evidence="2" type="ORF">BCR36DRAFT_218751</name>
</gene>
<dbReference type="OrthoDB" id="10475161at2759"/>
<feature type="non-terminal residue" evidence="2">
    <location>
        <position position="177"/>
    </location>
</feature>
<keyword evidence="3" id="KW-1185">Reference proteome</keyword>
<dbReference type="AlphaFoldDB" id="A0A1Y1VCL3"/>
<accession>A0A1Y1VCL3</accession>
<reference evidence="2 3" key="1">
    <citation type="submission" date="2016-08" db="EMBL/GenBank/DDBJ databases">
        <title>Genomes of anaerobic fungi encode conserved fungal cellulosomes for biomass hydrolysis.</title>
        <authorList>
            <consortium name="DOE Joint Genome Institute"/>
            <person name="Haitjema C.H."/>
            <person name="Gilmore S.P."/>
            <person name="Henske J.K."/>
            <person name="Solomon K.V."/>
            <person name="De Groot R."/>
            <person name="Kuo A."/>
            <person name="Mondo S.J."/>
            <person name="Salamov A.A."/>
            <person name="Labutti K."/>
            <person name="Zhao Z."/>
            <person name="Chiniquy J."/>
            <person name="Barry K."/>
            <person name="Brewer H.M."/>
            <person name="Purvine S.O."/>
            <person name="Wright A.T."/>
            <person name="Boxma B."/>
            <person name="Van Alen T."/>
            <person name="Hackstein J.H."/>
            <person name="Baker S.E."/>
            <person name="Grigoriev I.V."/>
            <person name="O'Malley M.A."/>
        </authorList>
    </citation>
    <scope>NUCLEOTIDE SEQUENCE [LARGE SCALE GENOMIC DNA]</scope>
    <source>
        <strain evidence="3">finn</strain>
    </source>
</reference>
<evidence type="ECO:0000313" key="2">
    <source>
        <dbReference type="EMBL" id="ORX52085.1"/>
    </source>
</evidence>
<evidence type="ECO:0000313" key="3">
    <source>
        <dbReference type="Proteomes" id="UP000193719"/>
    </source>
</evidence>
<comment type="caution">
    <text evidence="2">The sequence shown here is derived from an EMBL/GenBank/DDBJ whole genome shotgun (WGS) entry which is preliminary data.</text>
</comment>
<protein>
    <submittedName>
        <fullName evidence="2">Uncharacterized protein</fullName>
    </submittedName>
</protein>
<dbReference type="Proteomes" id="UP000193719">
    <property type="component" value="Unassembled WGS sequence"/>
</dbReference>
<organism evidence="2 3">
    <name type="scientific">Piromyces finnis</name>
    <dbReference type="NCBI Taxonomy" id="1754191"/>
    <lineage>
        <taxon>Eukaryota</taxon>
        <taxon>Fungi</taxon>
        <taxon>Fungi incertae sedis</taxon>
        <taxon>Chytridiomycota</taxon>
        <taxon>Chytridiomycota incertae sedis</taxon>
        <taxon>Neocallimastigomycetes</taxon>
        <taxon>Neocallimastigales</taxon>
        <taxon>Neocallimastigaceae</taxon>
        <taxon>Piromyces</taxon>
    </lineage>
</organism>
<feature type="transmembrane region" description="Helical" evidence="1">
    <location>
        <begin position="38"/>
        <end position="62"/>
    </location>
</feature>
<keyword evidence="1" id="KW-1133">Transmembrane helix</keyword>
<reference evidence="2 3" key="2">
    <citation type="submission" date="2016-08" db="EMBL/GenBank/DDBJ databases">
        <title>Pervasive Adenine N6-methylation of Active Genes in Fungi.</title>
        <authorList>
            <consortium name="DOE Joint Genome Institute"/>
            <person name="Mondo S.J."/>
            <person name="Dannebaum R.O."/>
            <person name="Kuo R.C."/>
            <person name="Labutti K."/>
            <person name="Haridas S."/>
            <person name="Kuo A."/>
            <person name="Salamov A."/>
            <person name="Ahrendt S.R."/>
            <person name="Lipzen A."/>
            <person name="Sullivan W."/>
            <person name="Andreopoulos W.B."/>
            <person name="Clum A."/>
            <person name="Lindquist E."/>
            <person name="Daum C."/>
            <person name="Ramamoorthy G.K."/>
            <person name="Gryganskyi A."/>
            <person name="Culley D."/>
            <person name="Magnuson J.K."/>
            <person name="James T.Y."/>
            <person name="O'Malley M.A."/>
            <person name="Stajich J.E."/>
            <person name="Spatafora J.W."/>
            <person name="Visel A."/>
            <person name="Grigoriev I.V."/>
        </authorList>
    </citation>
    <scope>NUCLEOTIDE SEQUENCE [LARGE SCALE GENOMIC DNA]</scope>
    <source>
        <strain evidence="3">finn</strain>
    </source>
</reference>
<keyword evidence="1" id="KW-0472">Membrane</keyword>
<feature type="non-terminal residue" evidence="2">
    <location>
        <position position="1"/>
    </location>
</feature>
<dbReference type="EMBL" id="MCFH01000016">
    <property type="protein sequence ID" value="ORX52085.1"/>
    <property type="molecule type" value="Genomic_DNA"/>
</dbReference>
<evidence type="ECO:0000256" key="1">
    <source>
        <dbReference type="SAM" id="Phobius"/>
    </source>
</evidence>
<keyword evidence="1" id="KW-0812">Transmembrane</keyword>